<dbReference type="EMBL" id="JAHDVG010000484">
    <property type="protein sequence ID" value="KAH1170161.1"/>
    <property type="molecule type" value="Genomic_DNA"/>
</dbReference>
<protein>
    <submittedName>
        <fullName evidence="1">Uncharacterized protein</fullName>
    </submittedName>
</protein>
<sequence>MEQSSPSDAERNSGLTVASFCPAAPLSFSTVLKETWNTAETILPSFDGRGWKQRGRGVDGDKEWQGYMYSMASVIHNFVTSPLDYSNVINQPGHEAFRA</sequence>
<organism evidence="1 2">
    <name type="scientific">Mauremys mutica</name>
    <name type="common">yellowpond turtle</name>
    <dbReference type="NCBI Taxonomy" id="74926"/>
    <lineage>
        <taxon>Eukaryota</taxon>
        <taxon>Metazoa</taxon>
        <taxon>Chordata</taxon>
        <taxon>Craniata</taxon>
        <taxon>Vertebrata</taxon>
        <taxon>Euteleostomi</taxon>
        <taxon>Archelosauria</taxon>
        <taxon>Testudinata</taxon>
        <taxon>Testudines</taxon>
        <taxon>Cryptodira</taxon>
        <taxon>Durocryptodira</taxon>
        <taxon>Testudinoidea</taxon>
        <taxon>Geoemydidae</taxon>
        <taxon>Geoemydinae</taxon>
        <taxon>Mauremys</taxon>
    </lineage>
</organism>
<reference evidence="1" key="1">
    <citation type="submission" date="2021-09" db="EMBL/GenBank/DDBJ databases">
        <title>The genome of Mauremys mutica provides insights into the evolution of semi-aquatic lifestyle.</title>
        <authorList>
            <person name="Gong S."/>
            <person name="Gao Y."/>
        </authorList>
    </citation>
    <scope>NUCLEOTIDE SEQUENCE</scope>
    <source>
        <strain evidence="1">MM-2020</strain>
        <tissue evidence="1">Muscle</tissue>
    </source>
</reference>
<evidence type="ECO:0000313" key="1">
    <source>
        <dbReference type="EMBL" id="KAH1170161.1"/>
    </source>
</evidence>
<evidence type="ECO:0000313" key="2">
    <source>
        <dbReference type="Proteomes" id="UP000827986"/>
    </source>
</evidence>
<dbReference type="Proteomes" id="UP000827986">
    <property type="component" value="Unassembled WGS sequence"/>
</dbReference>
<gene>
    <name evidence="1" type="ORF">KIL84_001146</name>
</gene>
<proteinExistence type="predicted"/>
<comment type="caution">
    <text evidence="1">The sequence shown here is derived from an EMBL/GenBank/DDBJ whole genome shotgun (WGS) entry which is preliminary data.</text>
</comment>
<dbReference type="AlphaFoldDB" id="A0A9D4AVG5"/>
<name>A0A9D4AVG5_9SAUR</name>
<keyword evidence="2" id="KW-1185">Reference proteome</keyword>
<accession>A0A9D4AVG5</accession>